<dbReference type="EMBL" id="JABXXO010000006">
    <property type="protein sequence ID" value="KAF7776029.1"/>
    <property type="molecule type" value="Genomic_DNA"/>
</dbReference>
<sequence>MKPSLVLAGALTLHHRLYHPALPTHPFTERGTIHPDDDAPILLPSPNLSADWTAFADVVAQSPDNLYYQLALQRDDQDQSTWDFASVKACHLPQVTSQKIILHLQDARPFAVDYYLSPVPHDGSCPKSRASSEPPSSLAEYVQKLNTTIIFELPRTLPLPELHKPPPLTPTGDPVQPPPEKSFIQKYWMYMAIILVAFAFTGGEEEGPRRQAQA</sequence>
<dbReference type="Pfam" id="PF21203">
    <property type="entry name" value="ECM10"/>
    <property type="match status" value="1"/>
</dbReference>
<evidence type="ECO:0008006" key="3">
    <source>
        <dbReference type="Google" id="ProtNLM"/>
    </source>
</evidence>
<dbReference type="AlphaFoldDB" id="A0A8H7F3A0"/>
<dbReference type="Proteomes" id="UP000629468">
    <property type="component" value="Unassembled WGS sequence"/>
</dbReference>
<evidence type="ECO:0000313" key="2">
    <source>
        <dbReference type="Proteomes" id="UP000629468"/>
    </source>
</evidence>
<accession>A0A8H7F3A0</accession>
<reference evidence="1 2" key="1">
    <citation type="journal article" name="Sci. Rep.">
        <title>Telomere-to-telomere assembled and centromere annotated genomes of the two main subspecies of the button mushroom Agaricus bisporus reveal especially polymorphic chromosome ends.</title>
        <authorList>
            <person name="Sonnenberg A.S.M."/>
            <person name="Sedaghat-Telgerd N."/>
            <person name="Lavrijssen B."/>
            <person name="Ohm R.A."/>
            <person name="Hendrickx P.M."/>
            <person name="Scholtmeijer K."/>
            <person name="Baars J.J.P."/>
            <person name="van Peer A."/>
        </authorList>
    </citation>
    <scope>NUCLEOTIDE SEQUENCE [LARGE SCALE GENOMIC DNA]</scope>
    <source>
        <strain evidence="1 2">H119_p4</strain>
    </source>
</reference>
<name>A0A8H7F3A0_AGABI</name>
<organism evidence="1 2">
    <name type="scientific">Agaricus bisporus var. burnettii</name>
    <dbReference type="NCBI Taxonomy" id="192524"/>
    <lineage>
        <taxon>Eukaryota</taxon>
        <taxon>Fungi</taxon>
        <taxon>Dikarya</taxon>
        <taxon>Basidiomycota</taxon>
        <taxon>Agaricomycotina</taxon>
        <taxon>Agaricomycetes</taxon>
        <taxon>Agaricomycetidae</taxon>
        <taxon>Agaricales</taxon>
        <taxon>Agaricineae</taxon>
        <taxon>Agaricaceae</taxon>
        <taxon>Agaricus</taxon>
    </lineage>
</organism>
<evidence type="ECO:0000313" key="1">
    <source>
        <dbReference type="EMBL" id="KAF7776029.1"/>
    </source>
</evidence>
<gene>
    <name evidence="1" type="ORF">Agabi119p4_4422</name>
</gene>
<protein>
    <recommendedName>
        <fullName evidence="3">ER membrane protein complex subunit 10</fullName>
    </recommendedName>
</protein>
<proteinExistence type="predicted"/>
<comment type="caution">
    <text evidence="1">The sequence shown here is derived from an EMBL/GenBank/DDBJ whole genome shotgun (WGS) entry which is preliminary data.</text>
</comment>
<dbReference type="CDD" id="cd22209">
    <property type="entry name" value="EMC10"/>
    <property type="match status" value="1"/>
</dbReference>